<dbReference type="Pfam" id="PF04241">
    <property type="entry name" value="DUF423"/>
    <property type="match status" value="1"/>
</dbReference>
<reference evidence="2" key="1">
    <citation type="submission" date="2020-12" db="EMBL/GenBank/DDBJ databases">
        <title>Oil enriched cultivation method for isolating marine PHA-producing bacteria.</title>
        <authorList>
            <person name="Zheng W."/>
            <person name="Yu S."/>
            <person name="Huang Y."/>
        </authorList>
    </citation>
    <scope>NUCLEOTIDE SEQUENCE</scope>
    <source>
        <strain evidence="2">SY-2-12</strain>
    </source>
</reference>
<evidence type="ECO:0000313" key="3">
    <source>
        <dbReference type="Proteomes" id="UP000664096"/>
    </source>
</evidence>
<feature type="transmembrane region" description="Helical" evidence="1">
    <location>
        <begin position="70"/>
        <end position="90"/>
    </location>
</feature>
<dbReference type="EMBL" id="JAEKJZ010000001">
    <property type="protein sequence ID" value="MBN9670347.1"/>
    <property type="molecule type" value="Genomic_DNA"/>
</dbReference>
<keyword evidence="1" id="KW-0812">Transmembrane</keyword>
<dbReference type="AlphaFoldDB" id="A0A939J394"/>
<organism evidence="2 3">
    <name type="scientific">Roseibium aggregatum</name>
    <dbReference type="NCBI Taxonomy" id="187304"/>
    <lineage>
        <taxon>Bacteria</taxon>
        <taxon>Pseudomonadati</taxon>
        <taxon>Pseudomonadota</taxon>
        <taxon>Alphaproteobacteria</taxon>
        <taxon>Hyphomicrobiales</taxon>
        <taxon>Stappiaceae</taxon>
        <taxon>Roseibium</taxon>
    </lineage>
</organism>
<proteinExistence type="predicted"/>
<gene>
    <name evidence="2" type="ORF">JF539_08350</name>
</gene>
<protein>
    <submittedName>
        <fullName evidence="2">DUF423 domain-containing protein</fullName>
    </submittedName>
</protein>
<comment type="caution">
    <text evidence="2">The sequence shown here is derived from an EMBL/GenBank/DDBJ whole genome shotgun (WGS) entry which is preliminary data.</text>
</comment>
<dbReference type="RefSeq" id="WP_207139838.1">
    <property type="nucleotide sequence ID" value="NZ_JAEKJZ010000001.1"/>
</dbReference>
<sequence length="132" mass="13781">MTLHLDPTTRLSRLSLALGGLSGALGVVSLALSAHSSASDLMATSAQMLLFHAPVFLGLGILSQVRSSPFLTLSVLLFSCGLTLFCGDLFSRMILGHRLFAMAAPTGGLLVILGWIAIGLSAFSIKPRRSPS</sequence>
<accession>A0A939J394</accession>
<keyword evidence="1" id="KW-0472">Membrane</keyword>
<name>A0A939J394_9HYPH</name>
<feature type="transmembrane region" description="Helical" evidence="1">
    <location>
        <begin position="43"/>
        <end position="63"/>
    </location>
</feature>
<dbReference type="Proteomes" id="UP000664096">
    <property type="component" value="Unassembled WGS sequence"/>
</dbReference>
<dbReference type="InterPro" id="IPR006696">
    <property type="entry name" value="DUF423"/>
</dbReference>
<feature type="transmembrane region" description="Helical" evidence="1">
    <location>
        <begin position="102"/>
        <end position="125"/>
    </location>
</feature>
<evidence type="ECO:0000313" key="2">
    <source>
        <dbReference type="EMBL" id="MBN9670347.1"/>
    </source>
</evidence>
<keyword evidence="1" id="KW-1133">Transmembrane helix</keyword>
<evidence type="ECO:0000256" key="1">
    <source>
        <dbReference type="SAM" id="Phobius"/>
    </source>
</evidence>